<protein>
    <submittedName>
        <fullName evidence="1">Uncharacterized protein</fullName>
    </submittedName>
</protein>
<keyword evidence="2" id="KW-1185">Reference proteome</keyword>
<evidence type="ECO:0000313" key="1">
    <source>
        <dbReference type="EMBL" id="URD97560.1"/>
    </source>
</evidence>
<dbReference type="AlphaFoldDB" id="A0A9E7JXR6"/>
<proteinExistence type="predicted"/>
<name>A0A9E7JXR6_9LILI</name>
<accession>A0A9E7JXR6</accession>
<sequence length="86" mass="9755">MEACAPQKMLSQQAMMSENSTLPRHDHVGPQANLIRNKTSEGRFSCSSHNDISHSGGDISRQMQIRNAQWQANSTNKRLRTREQTM</sequence>
<dbReference type="Proteomes" id="UP001055439">
    <property type="component" value="Chromosome 4"/>
</dbReference>
<gene>
    <name evidence="1" type="ORF">MUK42_37508</name>
</gene>
<organism evidence="1 2">
    <name type="scientific">Musa troglodytarum</name>
    <name type="common">fe'i banana</name>
    <dbReference type="NCBI Taxonomy" id="320322"/>
    <lineage>
        <taxon>Eukaryota</taxon>
        <taxon>Viridiplantae</taxon>
        <taxon>Streptophyta</taxon>
        <taxon>Embryophyta</taxon>
        <taxon>Tracheophyta</taxon>
        <taxon>Spermatophyta</taxon>
        <taxon>Magnoliopsida</taxon>
        <taxon>Liliopsida</taxon>
        <taxon>Zingiberales</taxon>
        <taxon>Musaceae</taxon>
        <taxon>Musa</taxon>
    </lineage>
</organism>
<dbReference type="EMBL" id="CP097506">
    <property type="protein sequence ID" value="URD97560.1"/>
    <property type="molecule type" value="Genomic_DNA"/>
</dbReference>
<evidence type="ECO:0000313" key="2">
    <source>
        <dbReference type="Proteomes" id="UP001055439"/>
    </source>
</evidence>
<reference evidence="1" key="1">
    <citation type="submission" date="2022-05" db="EMBL/GenBank/DDBJ databases">
        <title>The Musa troglodytarum L. genome provides insights into the mechanism of non-climacteric behaviour and enrichment of carotenoids.</title>
        <authorList>
            <person name="Wang J."/>
        </authorList>
    </citation>
    <scope>NUCLEOTIDE SEQUENCE</scope>
    <source>
        <tissue evidence="1">Leaf</tissue>
    </source>
</reference>